<evidence type="ECO:0000259" key="1">
    <source>
        <dbReference type="Pfam" id="PF01370"/>
    </source>
</evidence>
<dbReference type="EMBL" id="JACBZT010000001">
    <property type="protein sequence ID" value="NYJ05564.1"/>
    <property type="molecule type" value="Genomic_DNA"/>
</dbReference>
<dbReference type="Gene3D" id="3.40.50.720">
    <property type="entry name" value="NAD(P)-binding Rossmann-like Domain"/>
    <property type="match status" value="1"/>
</dbReference>
<accession>A0A853CCR7</accession>
<dbReference type="PANTHER" id="PTHR12126:SF11">
    <property type="entry name" value="NADH DEHYDROGENASE [UBIQUINONE] 1 ALPHA SUBCOMPLEX SUBUNIT 9, MITOCHONDRIAL"/>
    <property type="match status" value="1"/>
</dbReference>
<organism evidence="2 3">
    <name type="scientific">Petropleomorpha daqingensis</name>
    <dbReference type="NCBI Taxonomy" id="2026353"/>
    <lineage>
        <taxon>Bacteria</taxon>
        <taxon>Bacillati</taxon>
        <taxon>Actinomycetota</taxon>
        <taxon>Actinomycetes</taxon>
        <taxon>Geodermatophilales</taxon>
        <taxon>Geodermatophilaceae</taxon>
        <taxon>Petropleomorpha</taxon>
    </lineage>
</organism>
<dbReference type="GO" id="GO:0044877">
    <property type="term" value="F:protein-containing complex binding"/>
    <property type="evidence" value="ECO:0007669"/>
    <property type="project" value="TreeGrafter"/>
</dbReference>
<reference evidence="2 3" key="1">
    <citation type="submission" date="2020-07" db="EMBL/GenBank/DDBJ databases">
        <title>Sequencing the genomes of 1000 actinobacteria strains.</title>
        <authorList>
            <person name="Klenk H.-P."/>
        </authorList>
    </citation>
    <scope>NUCLEOTIDE SEQUENCE [LARGE SCALE GENOMIC DNA]</scope>
    <source>
        <strain evidence="2 3">DSM 104001</strain>
    </source>
</reference>
<sequence>MRIAVAGGTGLVGGLLVEELRAAGHDPVVLARSTGVDITTGAGLDAALEGAGAVVDVSNVTTTRRGPAEAFFAAGTRHLLEAGRRAGVGHHVVLSIVGVDRVDTGYYAAKRAQERAVLDGDVPATVLRATQFHEFADQLLARIPGPVAVLPRMRVQPVAAREVAAALAALVDGPPAGPAPDLAGPEVHELVDLARRVLAARGSRRPVLPVRLPGQAGRQMAEGALLPTEPGPRGRETFDEWLAALAPARDAR</sequence>
<dbReference type="InterPro" id="IPR036291">
    <property type="entry name" value="NAD(P)-bd_dom_sf"/>
</dbReference>
<name>A0A853CCR7_9ACTN</name>
<protein>
    <submittedName>
        <fullName evidence="2">Uncharacterized protein YbjT (DUF2867 family)</fullName>
    </submittedName>
</protein>
<dbReference type="Pfam" id="PF01370">
    <property type="entry name" value="Epimerase"/>
    <property type="match status" value="1"/>
</dbReference>
<evidence type="ECO:0000313" key="3">
    <source>
        <dbReference type="Proteomes" id="UP000541969"/>
    </source>
</evidence>
<dbReference type="RefSeq" id="WP_179716201.1">
    <property type="nucleotide sequence ID" value="NZ_JACBZT010000001.1"/>
</dbReference>
<evidence type="ECO:0000313" key="2">
    <source>
        <dbReference type="EMBL" id="NYJ05564.1"/>
    </source>
</evidence>
<keyword evidence="3" id="KW-1185">Reference proteome</keyword>
<dbReference type="Proteomes" id="UP000541969">
    <property type="component" value="Unassembled WGS sequence"/>
</dbReference>
<dbReference type="PANTHER" id="PTHR12126">
    <property type="entry name" value="NADH-UBIQUINONE OXIDOREDUCTASE 39 KDA SUBUNIT-RELATED"/>
    <property type="match status" value="1"/>
</dbReference>
<feature type="domain" description="NAD-dependent epimerase/dehydratase" evidence="1">
    <location>
        <begin position="3"/>
        <end position="95"/>
    </location>
</feature>
<dbReference type="InterPro" id="IPR001509">
    <property type="entry name" value="Epimerase_deHydtase"/>
</dbReference>
<dbReference type="AlphaFoldDB" id="A0A853CCR7"/>
<gene>
    <name evidence="2" type="ORF">GGQ55_001842</name>
</gene>
<dbReference type="SUPFAM" id="SSF51735">
    <property type="entry name" value="NAD(P)-binding Rossmann-fold domains"/>
    <property type="match status" value="1"/>
</dbReference>
<dbReference type="InterPro" id="IPR051207">
    <property type="entry name" value="ComplexI_NDUFA9_subunit"/>
</dbReference>
<proteinExistence type="predicted"/>
<comment type="caution">
    <text evidence="2">The sequence shown here is derived from an EMBL/GenBank/DDBJ whole genome shotgun (WGS) entry which is preliminary data.</text>
</comment>